<keyword evidence="1" id="KW-0472">Membrane</keyword>
<gene>
    <name evidence="2" type="ORF">ACFQ2I_09875</name>
</gene>
<feature type="transmembrane region" description="Helical" evidence="1">
    <location>
        <begin position="45"/>
        <end position="70"/>
    </location>
</feature>
<accession>A0ABW3HQ78</accession>
<evidence type="ECO:0000313" key="3">
    <source>
        <dbReference type="Proteomes" id="UP001596989"/>
    </source>
</evidence>
<dbReference type="EMBL" id="JBHTJZ010000011">
    <property type="protein sequence ID" value="MFD0959698.1"/>
    <property type="molecule type" value="Genomic_DNA"/>
</dbReference>
<keyword evidence="1" id="KW-0812">Transmembrane</keyword>
<evidence type="ECO:0000256" key="1">
    <source>
        <dbReference type="SAM" id="Phobius"/>
    </source>
</evidence>
<reference evidence="3" key="1">
    <citation type="journal article" date="2019" name="Int. J. Syst. Evol. Microbiol.">
        <title>The Global Catalogue of Microorganisms (GCM) 10K type strain sequencing project: providing services to taxonomists for standard genome sequencing and annotation.</title>
        <authorList>
            <consortium name="The Broad Institute Genomics Platform"/>
            <consortium name="The Broad Institute Genome Sequencing Center for Infectious Disease"/>
            <person name="Wu L."/>
            <person name="Ma J."/>
        </authorList>
    </citation>
    <scope>NUCLEOTIDE SEQUENCE [LARGE SCALE GENOMIC DNA]</scope>
    <source>
        <strain evidence="3">CCUG 59129</strain>
    </source>
</reference>
<name>A0ABW3HQ78_9BACL</name>
<protein>
    <submittedName>
        <fullName evidence="2">DUF4871 domain-containing protein</fullName>
    </submittedName>
</protein>
<dbReference type="InterPro" id="IPR032366">
    <property type="entry name" value="DUF4871"/>
</dbReference>
<dbReference type="Gene3D" id="2.60.40.3830">
    <property type="match status" value="2"/>
</dbReference>
<organism evidence="2 3">
    <name type="scientific">Paenibacillus chungangensis</name>
    <dbReference type="NCBI Taxonomy" id="696535"/>
    <lineage>
        <taxon>Bacteria</taxon>
        <taxon>Bacillati</taxon>
        <taxon>Bacillota</taxon>
        <taxon>Bacilli</taxon>
        <taxon>Bacillales</taxon>
        <taxon>Paenibacillaceae</taxon>
        <taxon>Paenibacillus</taxon>
    </lineage>
</organism>
<comment type="caution">
    <text evidence="2">The sequence shown here is derived from an EMBL/GenBank/DDBJ whole genome shotgun (WGS) entry which is preliminary data.</text>
</comment>
<sequence>MNRNKPDWTEELRKSPFGSSHFTEEMRMNIRQRADEGMSESRRCIGAITVAAGALFFAVLLFFAVEGAWLRGNEGMPASMPEEQRQAYDAWNELLLEVFPDPELKAGTSYGYIFSFKAPFEELKGKELSIDVVHLETGLRDRAVKPHLIDAPSSGYEGLERYTAFITLPLPGLWRYDVSLDGKKYAAMVLHVGEPSWEPSTAFVSGSYEMTGIEGAVGFIDAGFIAGQANKYMWHFWGEDALLDGKVVVKAVKQGEEELIEVFRAESLGGANNGADRHMPSSMSLPEPGIWRLLPYIDGKLIDTIVIEVKAK</sequence>
<evidence type="ECO:0000313" key="2">
    <source>
        <dbReference type="EMBL" id="MFD0959698.1"/>
    </source>
</evidence>
<dbReference type="Proteomes" id="UP001596989">
    <property type="component" value="Unassembled WGS sequence"/>
</dbReference>
<keyword evidence="3" id="KW-1185">Reference proteome</keyword>
<proteinExistence type="predicted"/>
<dbReference type="RefSeq" id="WP_377563930.1">
    <property type="nucleotide sequence ID" value="NZ_JBHTJZ010000011.1"/>
</dbReference>
<keyword evidence="1" id="KW-1133">Transmembrane helix</keyword>
<dbReference type="Pfam" id="PF16167">
    <property type="entry name" value="DUF4871"/>
    <property type="match status" value="1"/>
</dbReference>